<dbReference type="Proteomes" id="UP000324222">
    <property type="component" value="Unassembled WGS sequence"/>
</dbReference>
<evidence type="ECO:0000313" key="2">
    <source>
        <dbReference type="EMBL" id="MPC89387.1"/>
    </source>
</evidence>
<comment type="caution">
    <text evidence="2">The sequence shown here is derived from an EMBL/GenBank/DDBJ whole genome shotgun (WGS) entry which is preliminary data.</text>
</comment>
<feature type="region of interest" description="Disordered" evidence="1">
    <location>
        <begin position="1"/>
        <end position="25"/>
    </location>
</feature>
<dbReference type="AlphaFoldDB" id="A0A5B7J767"/>
<proteinExistence type="predicted"/>
<protein>
    <submittedName>
        <fullName evidence="2">Uncharacterized protein</fullName>
    </submittedName>
</protein>
<keyword evidence="3" id="KW-1185">Reference proteome</keyword>
<reference evidence="2 3" key="1">
    <citation type="submission" date="2019-05" db="EMBL/GenBank/DDBJ databases">
        <title>Another draft genome of Portunus trituberculatus and its Hox gene families provides insights of decapod evolution.</title>
        <authorList>
            <person name="Jeong J.-H."/>
            <person name="Song I."/>
            <person name="Kim S."/>
            <person name="Choi T."/>
            <person name="Kim D."/>
            <person name="Ryu S."/>
            <person name="Kim W."/>
        </authorList>
    </citation>
    <scope>NUCLEOTIDE SEQUENCE [LARGE SCALE GENOMIC DNA]</scope>
    <source>
        <tissue evidence="2">Muscle</tissue>
    </source>
</reference>
<feature type="compositionally biased region" description="Basic and acidic residues" evidence="1">
    <location>
        <begin position="7"/>
        <end position="21"/>
    </location>
</feature>
<evidence type="ECO:0000256" key="1">
    <source>
        <dbReference type="SAM" id="MobiDB-lite"/>
    </source>
</evidence>
<dbReference type="EMBL" id="VSRR010080883">
    <property type="protein sequence ID" value="MPC89387.1"/>
    <property type="molecule type" value="Genomic_DNA"/>
</dbReference>
<sequence>MICPESGDEHVDEVQASKSTEETDVAASVQIDDESISKYFAVVYTEPKKQHYWGKLTTVFTEDDKLVVNKIEMVFLRRKTLSSIPEKITWDWSPVEDRHIVDIDYIFRVPAMYS</sequence>
<accession>A0A5B7J767</accession>
<gene>
    <name evidence="2" type="ORF">E2C01_084331</name>
</gene>
<evidence type="ECO:0000313" key="3">
    <source>
        <dbReference type="Proteomes" id="UP000324222"/>
    </source>
</evidence>
<name>A0A5B7J767_PORTR</name>
<organism evidence="2 3">
    <name type="scientific">Portunus trituberculatus</name>
    <name type="common">Swimming crab</name>
    <name type="synonym">Neptunus trituberculatus</name>
    <dbReference type="NCBI Taxonomy" id="210409"/>
    <lineage>
        <taxon>Eukaryota</taxon>
        <taxon>Metazoa</taxon>
        <taxon>Ecdysozoa</taxon>
        <taxon>Arthropoda</taxon>
        <taxon>Crustacea</taxon>
        <taxon>Multicrustacea</taxon>
        <taxon>Malacostraca</taxon>
        <taxon>Eumalacostraca</taxon>
        <taxon>Eucarida</taxon>
        <taxon>Decapoda</taxon>
        <taxon>Pleocyemata</taxon>
        <taxon>Brachyura</taxon>
        <taxon>Eubrachyura</taxon>
        <taxon>Portunoidea</taxon>
        <taxon>Portunidae</taxon>
        <taxon>Portuninae</taxon>
        <taxon>Portunus</taxon>
    </lineage>
</organism>